<dbReference type="EMBL" id="JGZE01000001">
    <property type="protein sequence ID" value="KFI80281.1"/>
    <property type="molecule type" value="Genomic_DNA"/>
</dbReference>
<evidence type="ECO:0000313" key="3">
    <source>
        <dbReference type="Proteomes" id="UP000029082"/>
    </source>
</evidence>
<dbReference type="RefSeq" id="WP_033513472.1">
    <property type="nucleotide sequence ID" value="NZ_JDUO01000015.1"/>
</dbReference>
<accession>A0A087CAI1</accession>
<dbReference type="STRING" id="1437603.GCA_000771525_00491"/>
<keyword evidence="3" id="KW-1185">Reference proteome</keyword>
<evidence type="ECO:0000313" key="2">
    <source>
        <dbReference type="EMBL" id="KFI80281.1"/>
    </source>
</evidence>
<organism evidence="2 3">
    <name type="scientific">Bifidobacterium mongoliense DSM 21395</name>
    <dbReference type="NCBI Taxonomy" id="1437603"/>
    <lineage>
        <taxon>Bacteria</taxon>
        <taxon>Bacillati</taxon>
        <taxon>Actinomycetota</taxon>
        <taxon>Actinomycetes</taxon>
        <taxon>Bifidobacteriales</taxon>
        <taxon>Bifidobacteriaceae</taxon>
        <taxon>Bifidobacterium</taxon>
    </lineage>
</organism>
<proteinExistence type="predicted"/>
<evidence type="ECO:0000256" key="1">
    <source>
        <dbReference type="SAM" id="MobiDB-lite"/>
    </source>
</evidence>
<dbReference type="Proteomes" id="UP000029082">
    <property type="component" value="Unassembled WGS sequence"/>
</dbReference>
<dbReference type="AlphaFoldDB" id="A0A087CAI1"/>
<gene>
    <name evidence="2" type="ORF">BMON_0153</name>
</gene>
<comment type="caution">
    <text evidence="2">The sequence shown here is derived from an EMBL/GenBank/DDBJ whole genome shotgun (WGS) entry which is preliminary data.</text>
</comment>
<protein>
    <submittedName>
        <fullName evidence="2">Uncharacterized protein</fullName>
    </submittedName>
</protein>
<sequence>MLSKTDCWDLMTAIKHLDHRTADQNDAILFGQIINQACGPTLSQCLAALAEWHTRHHDFGMIAPEDIVEIIKAHRPSTRLSEAEIGRMLEPLDLTAYELWAARRSLIANVDRGMPARQALSTALDMSRGRQLPSAPAKPKRTHTPPFRRQTRQRGHQPNTRKGTRMTGTGHTEAAGRQNKAYTPTTEEVRSHYAAHRLVTLEGDDNDLPTSYVVRRLDQVYGPEFDRWLRKVKAEAWGEGHARGWMDAMESVQADTAVSRALAGVSPNPYESEEA</sequence>
<feature type="region of interest" description="Disordered" evidence="1">
    <location>
        <begin position="122"/>
        <end position="178"/>
    </location>
</feature>
<name>A0A087CAI1_9BIFI</name>
<reference evidence="2 3" key="1">
    <citation type="submission" date="2014-03" db="EMBL/GenBank/DDBJ databases">
        <title>Genomics of Bifidobacteria.</title>
        <authorList>
            <person name="Ventura M."/>
            <person name="Milani C."/>
            <person name="Lugli G.A."/>
        </authorList>
    </citation>
    <scope>NUCLEOTIDE SEQUENCE [LARGE SCALE GENOMIC DNA]</scope>
    <source>
        <strain evidence="2 3">DSM 21395</strain>
    </source>
</reference>
<dbReference type="OrthoDB" id="10004783at2"/>
<dbReference type="GeneID" id="93095014"/>
<feature type="compositionally biased region" description="Polar residues" evidence="1">
    <location>
        <begin position="156"/>
        <end position="170"/>
    </location>
</feature>